<dbReference type="InterPro" id="IPR051138">
    <property type="entry name" value="PIM_Ser/Thr_kinase"/>
</dbReference>
<feature type="region of interest" description="Disordered" evidence="11">
    <location>
        <begin position="37"/>
        <end position="80"/>
    </location>
</feature>
<dbReference type="EMBL" id="SRLO01001063">
    <property type="protein sequence ID" value="TNN42064.1"/>
    <property type="molecule type" value="Genomic_DNA"/>
</dbReference>
<feature type="region of interest" description="Disordered" evidence="11">
    <location>
        <begin position="281"/>
        <end position="334"/>
    </location>
</feature>
<evidence type="ECO:0000256" key="10">
    <source>
        <dbReference type="PROSITE-ProRule" id="PRU10141"/>
    </source>
</evidence>
<comment type="similarity">
    <text evidence="1">Belongs to the protein kinase superfamily. CAMK Ser/Thr protein kinase family. PIM subfamily.</text>
</comment>
<keyword evidence="6 13" id="KW-0418">Kinase</keyword>
<evidence type="ECO:0000256" key="4">
    <source>
        <dbReference type="ARBA" id="ARBA00022679"/>
    </source>
</evidence>
<keyword evidence="4" id="KW-0808">Transferase</keyword>
<dbReference type="EC" id="2.7.11.1" evidence="2"/>
<feature type="compositionally biased region" description="Basic and acidic residues" evidence="11">
    <location>
        <begin position="368"/>
        <end position="386"/>
    </location>
</feature>
<dbReference type="GO" id="GO:0043066">
    <property type="term" value="P:negative regulation of apoptotic process"/>
    <property type="evidence" value="ECO:0007669"/>
    <property type="project" value="TreeGrafter"/>
</dbReference>
<feature type="compositionally biased region" description="Low complexity" evidence="11">
    <location>
        <begin position="348"/>
        <end position="364"/>
    </location>
</feature>
<dbReference type="FunFam" id="3.30.200.20:FF:000475">
    <property type="entry name" value="Serine/threonine-protein kinase"/>
    <property type="match status" value="1"/>
</dbReference>
<comment type="catalytic activity">
    <reaction evidence="8">
        <text>L-threonyl-[protein] + ATP = O-phospho-L-threonyl-[protein] + ADP + H(+)</text>
        <dbReference type="Rhea" id="RHEA:46608"/>
        <dbReference type="Rhea" id="RHEA-COMP:11060"/>
        <dbReference type="Rhea" id="RHEA-COMP:11605"/>
        <dbReference type="ChEBI" id="CHEBI:15378"/>
        <dbReference type="ChEBI" id="CHEBI:30013"/>
        <dbReference type="ChEBI" id="CHEBI:30616"/>
        <dbReference type="ChEBI" id="CHEBI:61977"/>
        <dbReference type="ChEBI" id="CHEBI:456216"/>
        <dbReference type="EC" id="2.7.11.1"/>
    </reaction>
</comment>
<dbReference type="GO" id="GO:0005737">
    <property type="term" value="C:cytoplasm"/>
    <property type="evidence" value="ECO:0007669"/>
    <property type="project" value="TreeGrafter"/>
</dbReference>
<dbReference type="InterPro" id="IPR011009">
    <property type="entry name" value="Kinase-like_dom_sf"/>
</dbReference>
<proteinExistence type="inferred from homology"/>
<keyword evidence="3" id="KW-0723">Serine/threonine-protein kinase</keyword>
<dbReference type="PANTHER" id="PTHR22984">
    <property type="entry name" value="SERINE/THREONINE-PROTEIN KINASE PIM"/>
    <property type="match status" value="1"/>
</dbReference>
<protein>
    <recommendedName>
        <fullName evidence="2">non-specific serine/threonine protein kinase</fullName>
        <ecNumber evidence="2">2.7.11.1</ecNumber>
    </recommendedName>
</protein>
<dbReference type="SMART" id="SM00220">
    <property type="entry name" value="S_TKc"/>
    <property type="match status" value="1"/>
</dbReference>
<dbReference type="AlphaFoldDB" id="A0A4Z2FMP3"/>
<feature type="binding site" evidence="10">
    <location>
        <position position="445"/>
    </location>
    <ligand>
        <name>ATP</name>
        <dbReference type="ChEBI" id="CHEBI:30616"/>
    </ligand>
</feature>
<gene>
    <name evidence="13" type="primary">pim2_0</name>
    <name evidence="13" type="ORF">EYF80_047771</name>
</gene>
<keyword evidence="7 10" id="KW-0067">ATP-binding</keyword>
<dbReference type="Gene3D" id="3.30.200.20">
    <property type="entry name" value="Phosphorylase Kinase, domain 1"/>
    <property type="match status" value="1"/>
</dbReference>
<dbReference type="Gene3D" id="1.10.510.10">
    <property type="entry name" value="Transferase(Phosphotransferase) domain 1"/>
    <property type="match status" value="1"/>
</dbReference>
<dbReference type="PROSITE" id="PS00108">
    <property type="entry name" value="PROTEIN_KINASE_ST"/>
    <property type="match status" value="1"/>
</dbReference>
<evidence type="ECO:0000256" key="9">
    <source>
        <dbReference type="ARBA" id="ARBA00048679"/>
    </source>
</evidence>
<evidence type="ECO:0000313" key="13">
    <source>
        <dbReference type="EMBL" id="TNN42064.1"/>
    </source>
</evidence>
<comment type="caution">
    <text evidence="13">The sequence shown here is derived from an EMBL/GenBank/DDBJ whole genome shotgun (WGS) entry which is preliminary data.</text>
</comment>
<dbReference type="PROSITE" id="PS00107">
    <property type="entry name" value="PROTEIN_KINASE_ATP"/>
    <property type="match status" value="1"/>
</dbReference>
<dbReference type="Pfam" id="PF00069">
    <property type="entry name" value="Pkinase"/>
    <property type="match status" value="1"/>
</dbReference>
<evidence type="ECO:0000256" key="1">
    <source>
        <dbReference type="ARBA" id="ARBA00005505"/>
    </source>
</evidence>
<evidence type="ECO:0000256" key="11">
    <source>
        <dbReference type="SAM" id="MobiDB-lite"/>
    </source>
</evidence>
<dbReference type="PROSITE" id="PS50011">
    <property type="entry name" value="PROTEIN_KINASE_DOM"/>
    <property type="match status" value="1"/>
</dbReference>
<dbReference type="PANTHER" id="PTHR22984:SF11">
    <property type="entry name" value="AURORA KINASE-RELATED"/>
    <property type="match status" value="1"/>
</dbReference>
<dbReference type="SUPFAM" id="SSF56112">
    <property type="entry name" value="Protein kinase-like (PK-like)"/>
    <property type="match status" value="1"/>
</dbReference>
<keyword evidence="5 10" id="KW-0547">Nucleotide-binding</keyword>
<dbReference type="GO" id="GO:0004674">
    <property type="term" value="F:protein serine/threonine kinase activity"/>
    <property type="evidence" value="ECO:0007669"/>
    <property type="project" value="UniProtKB-KW"/>
</dbReference>
<feature type="region of interest" description="Disordered" evidence="11">
    <location>
        <begin position="348"/>
        <end position="411"/>
    </location>
</feature>
<evidence type="ECO:0000259" key="12">
    <source>
        <dbReference type="PROSITE" id="PS50011"/>
    </source>
</evidence>
<dbReference type="GO" id="GO:0005524">
    <property type="term" value="F:ATP binding"/>
    <property type="evidence" value="ECO:0007669"/>
    <property type="project" value="UniProtKB-UniRule"/>
</dbReference>
<dbReference type="GO" id="GO:0007346">
    <property type="term" value="P:regulation of mitotic cell cycle"/>
    <property type="evidence" value="ECO:0007669"/>
    <property type="project" value="TreeGrafter"/>
</dbReference>
<evidence type="ECO:0000256" key="5">
    <source>
        <dbReference type="ARBA" id="ARBA00022741"/>
    </source>
</evidence>
<dbReference type="InterPro" id="IPR017441">
    <property type="entry name" value="Protein_kinase_ATP_BS"/>
</dbReference>
<comment type="catalytic activity">
    <reaction evidence="9">
        <text>L-seryl-[protein] + ATP = O-phospho-L-seryl-[protein] + ADP + H(+)</text>
        <dbReference type="Rhea" id="RHEA:17989"/>
        <dbReference type="Rhea" id="RHEA-COMP:9863"/>
        <dbReference type="Rhea" id="RHEA-COMP:11604"/>
        <dbReference type="ChEBI" id="CHEBI:15378"/>
        <dbReference type="ChEBI" id="CHEBI:29999"/>
        <dbReference type="ChEBI" id="CHEBI:30616"/>
        <dbReference type="ChEBI" id="CHEBI:83421"/>
        <dbReference type="ChEBI" id="CHEBI:456216"/>
        <dbReference type="EC" id="2.7.11.1"/>
    </reaction>
</comment>
<organism evidence="13 14">
    <name type="scientific">Liparis tanakae</name>
    <name type="common">Tanaka's snailfish</name>
    <dbReference type="NCBI Taxonomy" id="230148"/>
    <lineage>
        <taxon>Eukaryota</taxon>
        <taxon>Metazoa</taxon>
        <taxon>Chordata</taxon>
        <taxon>Craniata</taxon>
        <taxon>Vertebrata</taxon>
        <taxon>Euteleostomi</taxon>
        <taxon>Actinopterygii</taxon>
        <taxon>Neopterygii</taxon>
        <taxon>Teleostei</taxon>
        <taxon>Neoteleostei</taxon>
        <taxon>Acanthomorphata</taxon>
        <taxon>Eupercaria</taxon>
        <taxon>Perciformes</taxon>
        <taxon>Cottioidei</taxon>
        <taxon>Cottales</taxon>
        <taxon>Liparidae</taxon>
        <taxon>Liparis</taxon>
    </lineage>
</organism>
<feature type="domain" description="Protein kinase" evidence="12">
    <location>
        <begin position="416"/>
        <end position="676"/>
    </location>
</feature>
<evidence type="ECO:0000313" key="14">
    <source>
        <dbReference type="Proteomes" id="UP000314294"/>
    </source>
</evidence>
<feature type="compositionally biased region" description="Basic and acidic residues" evidence="11">
    <location>
        <begin position="309"/>
        <end position="319"/>
    </location>
</feature>
<feature type="compositionally biased region" description="Polar residues" evidence="11">
    <location>
        <begin position="321"/>
        <end position="334"/>
    </location>
</feature>
<evidence type="ECO:0000256" key="7">
    <source>
        <dbReference type="ARBA" id="ARBA00022840"/>
    </source>
</evidence>
<evidence type="ECO:0000256" key="2">
    <source>
        <dbReference type="ARBA" id="ARBA00012513"/>
    </source>
</evidence>
<sequence>MRIRDTRFPSALIADDYNDDLFNDLREIPAACFKRSQKETRVKGPGFQVSGDGAKARGSSSAQPRHRQSATVPEGLTLRPPDALLPTHAPPPGNLEKESYCGTTSIGPHFNSPTHIDAAMLRCDDIDAAMLRCDDIDAAMLRCDDIDAAMLRCDDIDAAMLRCDDIDAAMLRIGARYLHGRKKTNVEPSCLLGMQLNKLQINPATPSLGLPPPTHTSIRPTSSAMLARFPFIPRHIAPASDLLKTHNKTAGLSHLQHLISTSTGNHYTSRVMTSESRTTISAFPCLPPSGQLRRHTDPSISHGRTTSKRKSEGRLERVSKSSRTSESLNYSQTSNGRLLIDTNASSSSVYSVSSDSTDSETPVSISNEAKEENGRKKKSEETEEPRKRSRKTSSSDTPGTSSGTNTDSRDAFNDRYEEQELLGEGGFGRVFAGHRRDNNLPVAIKHISKKNNIKETSMVLEGEIRMVPLEVALMLKLQPAAGETSAAVALLDWYDLDLEMILVLERPVPCMDLLDYSNSIGVMPEDEAKTIVRQLVDALIEVHSKGVFHRDIKLDNILLETGSDVPRVRLIDFGCGTILSDGPYTTILGTVAYSCPEWFLFRCYRADPSTVWQLGVVLFALLQGQFPFSGKEEISFEEPDVGGYFSSECKAFLLSCLEKSPEDRPPLEELKHHPWLSTH</sequence>
<evidence type="ECO:0000256" key="3">
    <source>
        <dbReference type="ARBA" id="ARBA00022527"/>
    </source>
</evidence>
<name>A0A4Z2FMP3_9TELE</name>
<evidence type="ECO:0000256" key="6">
    <source>
        <dbReference type="ARBA" id="ARBA00022777"/>
    </source>
</evidence>
<evidence type="ECO:0000256" key="8">
    <source>
        <dbReference type="ARBA" id="ARBA00047899"/>
    </source>
</evidence>
<accession>A0A4Z2FMP3</accession>
<feature type="compositionally biased region" description="Low complexity" evidence="11">
    <location>
        <begin position="392"/>
        <end position="406"/>
    </location>
</feature>
<reference evidence="13 14" key="1">
    <citation type="submission" date="2019-03" db="EMBL/GenBank/DDBJ databases">
        <title>First draft genome of Liparis tanakae, snailfish: a comprehensive survey of snailfish specific genes.</title>
        <authorList>
            <person name="Kim W."/>
            <person name="Song I."/>
            <person name="Jeong J.-H."/>
            <person name="Kim D."/>
            <person name="Kim S."/>
            <person name="Ryu S."/>
            <person name="Song J.Y."/>
            <person name="Lee S.K."/>
        </authorList>
    </citation>
    <scope>NUCLEOTIDE SEQUENCE [LARGE SCALE GENOMIC DNA]</scope>
    <source>
        <tissue evidence="13">Muscle</tissue>
    </source>
</reference>
<dbReference type="Proteomes" id="UP000314294">
    <property type="component" value="Unassembled WGS sequence"/>
</dbReference>
<dbReference type="InterPro" id="IPR008271">
    <property type="entry name" value="Ser/Thr_kinase_AS"/>
</dbReference>
<keyword evidence="14" id="KW-1185">Reference proteome</keyword>
<dbReference type="InterPro" id="IPR000719">
    <property type="entry name" value="Prot_kinase_dom"/>
</dbReference>
<dbReference type="OrthoDB" id="8596411at2759"/>